<evidence type="ECO:0000313" key="2">
    <source>
        <dbReference type="Proteomes" id="UP000664169"/>
    </source>
</evidence>
<sequence length="92" mass="11025">MPSLRDLNRSMKLRRRPDLLRLRRYREANRTLRRKVKEMEFRSRYGDYSADLVNNIRRELKDFGYRIKGAEELWSIIQLGREAQPGDANGKG</sequence>
<keyword evidence="2" id="KW-1185">Reference proteome</keyword>
<gene>
    <name evidence="1" type="ORF">GOMPHAMPRED_006828</name>
</gene>
<accession>A0A8H3IDI2</accession>
<name>A0A8H3IDI2_9LECA</name>
<protein>
    <submittedName>
        <fullName evidence="1">Uncharacterized protein</fullName>
    </submittedName>
</protein>
<dbReference type="EMBL" id="CAJPDQ010000005">
    <property type="protein sequence ID" value="CAF9909639.1"/>
    <property type="molecule type" value="Genomic_DNA"/>
</dbReference>
<reference evidence="1" key="1">
    <citation type="submission" date="2021-03" db="EMBL/GenBank/DDBJ databases">
        <authorList>
            <person name="Tagirdzhanova G."/>
        </authorList>
    </citation>
    <scope>NUCLEOTIDE SEQUENCE</scope>
</reference>
<evidence type="ECO:0000313" key="1">
    <source>
        <dbReference type="EMBL" id="CAF9909639.1"/>
    </source>
</evidence>
<proteinExistence type="predicted"/>
<dbReference type="Proteomes" id="UP000664169">
    <property type="component" value="Unassembled WGS sequence"/>
</dbReference>
<organism evidence="1 2">
    <name type="scientific">Gomphillus americanus</name>
    <dbReference type="NCBI Taxonomy" id="1940652"/>
    <lineage>
        <taxon>Eukaryota</taxon>
        <taxon>Fungi</taxon>
        <taxon>Dikarya</taxon>
        <taxon>Ascomycota</taxon>
        <taxon>Pezizomycotina</taxon>
        <taxon>Lecanoromycetes</taxon>
        <taxon>OSLEUM clade</taxon>
        <taxon>Ostropomycetidae</taxon>
        <taxon>Ostropales</taxon>
        <taxon>Graphidaceae</taxon>
        <taxon>Gomphilloideae</taxon>
        <taxon>Gomphillus</taxon>
    </lineage>
</organism>
<comment type="caution">
    <text evidence="1">The sequence shown here is derived from an EMBL/GenBank/DDBJ whole genome shotgun (WGS) entry which is preliminary data.</text>
</comment>
<dbReference type="AlphaFoldDB" id="A0A8H3IDI2"/>